<dbReference type="InterPro" id="IPR036691">
    <property type="entry name" value="Endo/exonu/phosph_ase_sf"/>
</dbReference>
<dbReference type="EMBL" id="PUHY01000001">
    <property type="protein sequence ID" value="PQO40363.1"/>
    <property type="molecule type" value="Genomic_DNA"/>
</dbReference>
<evidence type="ECO:0000313" key="2">
    <source>
        <dbReference type="Proteomes" id="UP000238322"/>
    </source>
</evidence>
<protein>
    <recommendedName>
        <fullName evidence="3">Endonuclease/exonuclease/phosphatase domain-containing protein</fullName>
    </recommendedName>
</protein>
<evidence type="ECO:0000313" key="1">
    <source>
        <dbReference type="EMBL" id="PQO40363.1"/>
    </source>
</evidence>
<proteinExistence type="predicted"/>
<comment type="caution">
    <text evidence="1">The sequence shown here is derived from an EMBL/GenBank/DDBJ whole genome shotgun (WGS) entry which is preliminary data.</text>
</comment>
<accession>A0A2S8G7G3</accession>
<dbReference type="SUPFAM" id="SSF56219">
    <property type="entry name" value="DNase I-like"/>
    <property type="match status" value="1"/>
</dbReference>
<gene>
    <name evidence="1" type="ORF">C5Y83_00020</name>
</gene>
<dbReference type="Gene3D" id="3.60.10.10">
    <property type="entry name" value="Endonuclease/exonuclease/phosphatase"/>
    <property type="match status" value="1"/>
</dbReference>
<name>A0A2S8G7G3_9BACT</name>
<dbReference type="AlphaFoldDB" id="A0A2S8G7G3"/>
<sequence length="271" mass="30193">MSMMKIRFGSWNVNHRKLRQAHLDILLDAQVHLLACQEVSASFHAALDASGLFDWSVSSLDLRPPEPDEGRARRLGCSLFGRGDLSLIDASLLPDLVFPERALVAKVRAGDSPFTACCFHAPPGANWGVVKPQTLVKIAEWLSEREGSSIVGIDANCPKFEHLDITQNEWWWADEPKLLGPSPIHAMKDAFRIHLSQQPQELEGIIKQRPNGPLAVSHVRGNSRKRTECRYDFVYISDDIGVKQVRYDFGNQVRASSDHALVLADLVVPVS</sequence>
<organism evidence="1 2">
    <name type="scientific">Blastopirellula marina</name>
    <dbReference type="NCBI Taxonomy" id="124"/>
    <lineage>
        <taxon>Bacteria</taxon>
        <taxon>Pseudomonadati</taxon>
        <taxon>Planctomycetota</taxon>
        <taxon>Planctomycetia</taxon>
        <taxon>Pirellulales</taxon>
        <taxon>Pirellulaceae</taxon>
        <taxon>Blastopirellula</taxon>
    </lineage>
</organism>
<evidence type="ECO:0008006" key="3">
    <source>
        <dbReference type="Google" id="ProtNLM"/>
    </source>
</evidence>
<dbReference type="Proteomes" id="UP000238322">
    <property type="component" value="Unassembled WGS sequence"/>
</dbReference>
<reference evidence="1 2" key="1">
    <citation type="submission" date="2018-02" db="EMBL/GenBank/DDBJ databases">
        <title>Comparative genomes isolates from brazilian mangrove.</title>
        <authorList>
            <person name="Araujo J.E."/>
            <person name="Taketani R.G."/>
            <person name="Silva M.C.P."/>
            <person name="Loureco M.V."/>
            <person name="Andreote F.D."/>
        </authorList>
    </citation>
    <scope>NUCLEOTIDE SEQUENCE [LARGE SCALE GENOMIC DNA]</scope>
    <source>
        <strain evidence="1 2">Hex-1 MGV</strain>
    </source>
</reference>